<proteinExistence type="predicted"/>
<evidence type="ECO:0000313" key="1">
    <source>
        <dbReference type="EMBL" id="KFM95119.1"/>
    </source>
</evidence>
<evidence type="ECO:0000313" key="2">
    <source>
        <dbReference type="Proteomes" id="UP000029389"/>
    </source>
</evidence>
<gene>
    <name evidence="1" type="ORF">DJ93_5644</name>
</gene>
<sequence>MLAREREVTLSNLSNIENGRYKHSYKMRKRLCQLLGQIAYFRTGFRNISNLGS</sequence>
<dbReference type="EMBL" id="JMQC01000011">
    <property type="protein sequence ID" value="KFM95119.1"/>
    <property type="molecule type" value="Genomic_DNA"/>
</dbReference>
<reference evidence="1 2" key="1">
    <citation type="submission" date="2014-04" db="EMBL/GenBank/DDBJ databases">
        <authorList>
            <person name="Bishop-Lilly K.A."/>
            <person name="Broomall S.M."/>
            <person name="Chain P.S."/>
            <person name="Chertkov O."/>
            <person name="Coyne S.R."/>
            <person name="Daligault H.E."/>
            <person name="Davenport K.W."/>
            <person name="Erkkila T."/>
            <person name="Frey K.G."/>
            <person name="Gibbons H.S."/>
            <person name="Gu W."/>
            <person name="Jaissle J."/>
            <person name="Johnson S.L."/>
            <person name="Koroleva G.I."/>
            <person name="Ladner J.T."/>
            <person name="Lo C.-C."/>
            <person name="Minogue T.D."/>
            <person name="Munk C."/>
            <person name="Palacios G.F."/>
            <person name="Redden C.L."/>
            <person name="Rosenzweig C.N."/>
            <person name="Scholz M.B."/>
            <person name="Teshima H."/>
            <person name="Xu Y."/>
        </authorList>
    </citation>
    <scope>NUCLEOTIDE SEQUENCE [LARGE SCALE GENOMIC DNA]</scope>
    <source>
        <strain evidence="1 2">BHP</strain>
    </source>
</reference>
<name>A0A090Y9J8_9BACI</name>
<dbReference type="GO" id="GO:0003677">
    <property type="term" value="F:DNA binding"/>
    <property type="evidence" value="ECO:0007669"/>
    <property type="project" value="InterPro"/>
</dbReference>
<protein>
    <submittedName>
        <fullName evidence="1">Uncharacterized protein</fullName>
    </submittedName>
</protein>
<dbReference type="SUPFAM" id="SSF47413">
    <property type="entry name" value="lambda repressor-like DNA-binding domains"/>
    <property type="match status" value="1"/>
</dbReference>
<comment type="caution">
    <text evidence="1">The sequence shown here is derived from an EMBL/GenBank/DDBJ whole genome shotgun (WGS) entry which is preliminary data.</text>
</comment>
<accession>A0A090Y9J8</accession>
<organism evidence="1 2">
    <name type="scientific">Bacillus clarus</name>
    <dbReference type="NCBI Taxonomy" id="2338372"/>
    <lineage>
        <taxon>Bacteria</taxon>
        <taxon>Bacillati</taxon>
        <taxon>Bacillota</taxon>
        <taxon>Bacilli</taxon>
        <taxon>Bacillales</taxon>
        <taxon>Bacillaceae</taxon>
        <taxon>Bacillus</taxon>
        <taxon>Bacillus cereus group</taxon>
    </lineage>
</organism>
<dbReference type="AlphaFoldDB" id="A0A090Y9J8"/>
<dbReference type="Proteomes" id="UP000029389">
    <property type="component" value="Unassembled WGS sequence"/>
</dbReference>
<dbReference type="InterPro" id="IPR010982">
    <property type="entry name" value="Lambda_DNA-bd_dom_sf"/>
</dbReference>